<accession>A0A9N8PZF5</accession>
<sequence>MLLSKAQVIMKFLYSVLLLAFFAFLAEATPSKQVLRRGLTTPNECATDTDCKNLYPDAPCYCVNKHEDDTKVYLECACGGFNP</sequence>
<keyword evidence="3" id="KW-1185">Reference proteome</keyword>
<evidence type="ECO:0000313" key="3">
    <source>
        <dbReference type="Proteomes" id="UP001154114"/>
    </source>
</evidence>
<dbReference type="Proteomes" id="UP001154114">
    <property type="component" value="Chromosome 6"/>
</dbReference>
<dbReference type="EMBL" id="LR824009">
    <property type="protein sequence ID" value="CAD0197087.1"/>
    <property type="molecule type" value="Genomic_DNA"/>
</dbReference>
<reference evidence="2" key="1">
    <citation type="submission" date="2021-12" db="EMBL/GenBank/DDBJ databases">
        <authorList>
            <person name="King R."/>
        </authorList>
    </citation>
    <scope>NUCLEOTIDE SEQUENCE</scope>
</reference>
<name>A0A9N8PZF5_CHRIL</name>
<organism evidence="2 3">
    <name type="scientific">Chrysodeixis includens</name>
    <name type="common">Soybean looper</name>
    <name type="synonym">Pseudoplusia includens</name>
    <dbReference type="NCBI Taxonomy" id="689277"/>
    <lineage>
        <taxon>Eukaryota</taxon>
        <taxon>Metazoa</taxon>
        <taxon>Ecdysozoa</taxon>
        <taxon>Arthropoda</taxon>
        <taxon>Hexapoda</taxon>
        <taxon>Insecta</taxon>
        <taxon>Pterygota</taxon>
        <taxon>Neoptera</taxon>
        <taxon>Endopterygota</taxon>
        <taxon>Lepidoptera</taxon>
        <taxon>Glossata</taxon>
        <taxon>Ditrysia</taxon>
        <taxon>Noctuoidea</taxon>
        <taxon>Noctuidae</taxon>
        <taxon>Plusiinae</taxon>
        <taxon>Chrysodeixis</taxon>
    </lineage>
</organism>
<dbReference type="AlphaFoldDB" id="A0A9N8PZF5"/>
<evidence type="ECO:0000313" key="2">
    <source>
        <dbReference type="EMBL" id="CAD0197087.1"/>
    </source>
</evidence>
<feature type="signal peptide" evidence="1">
    <location>
        <begin position="1"/>
        <end position="28"/>
    </location>
</feature>
<gene>
    <name evidence="2" type="ORF">CINC_LOCUS11374</name>
</gene>
<feature type="chain" id="PRO_5040237321" evidence="1">
    <location>
        <begin position="29"/>
        <end position="83"/>
    </location>
</feature>
<evidence type="ECO:0000256" key="1">
    <source>
        <dbReference type="SAM" id="SignalP"/>
    </source>
</evidence>
<keyword evidence="1" id="KW-0732">Signal</keyword>
<protein>
    <submittedName>
        <fullName evidence="2">Uncharacterized protein</fullName>
    </submittedName>
</protein>
<proteinExistence type="predicted"/>